<keyword evidence="3" id="KW-1185">Reference proteome</keyword>
<evidence type="ECO:0000313" key="3">
    <source>
        <dbReference type="Proteomes" id="UP001187192"/>
    </source>
</evidence>
<evidence type="ECO:0000256" key="1">
    <source>
        <dbReference type="SAM" id="MobiDB-lite"/>
    </source>
</evidence>
<name>A0AA88DH62_FICCA</name>
<evidence type="ECO:0000313" key="2">
    <source>
        <dbReference type="EMBL" id="GMN56052.1"/>
    </source>
</evidence>
<dbReference type="EMBL" id="BTGU01000061">
    <property type="protein sequence ID" value="GMN56052.1"/>
    <property type="molecule type" value="Genomic_DNA"/>
</dbReference>
<dbReference type="Proteomes" id="UP001187192">
    <property type="component" value="Unassembled WGS sequence"/>
</dbReference>
<organism evidence="2 3">
    <name type="scientific">Ficus carica</name>
    <name type="common">Common fig</name>
    <dbReference type="NCBI Taxonomy" id="3494"/>
    <lineage>
        <taxon>Eukaryota</taxon>
        <taxon>Viridiplantae</taxon>
        <taxon>Streptophyta</taxon>
        <taxon>Embryophyta</taxon>
        <taxon>Tracheophyta</taxon>
        <taxon>Spermatophyta</taxon>
        <taxon>Magnoliopsida</taxon>
        <taxon>eudicotyledons</taxon>
        <taxon>Gunneridae</taxon>
        <taxon>Pentapetalae</taxon>
        <taxon>rosids</taxon>
        <taxon>fabids</taxon>
        <taxon>Rosales</taxon>
        <taxon>Moraceae</taxon>
        <taxon>Ficeae</taxon>
        <taxon>Ficus</taxon>
    </lineage>
</organism>
<dbReference type="AlphaFoldDB" id="A0AA88DH62"/>
<comment type="caution">
    <text evidence="2">The sequence shown here is derived from an EMBL/GenBank/DDBJ whole genome shotgun (WGS) entry which is preliminary data.</text>
</comment>
<gene>
    <name evidence="2" type="ORF">TIFTF001_025174</name>
</gene>
<reference evidence="2" key="1">
    <citation type="submission" date="2023-07" db="EMBL/GenBank/DDBJ databases">
        <title>draft genome sequence of fig (Ficus carica).</title>
        <authorList>
            <person name="Takahashi T."/>
            <person name="Nishimura K."/>
        </authorList>
    </citation>
    <scope>NUCLEOTIDE SEQUENCE</scope>
</reference>
<feature type="compositionally biased region" description="Basic and acidic residues" evidence="1">
    <location>
        <begin position="1"/>
        <end position="18"/>
    </location>
</feature>
<proteinExistence type="predicted"/>
<feature type="region of interest" description="Disordered" evidence="1">
    <location>
        <begin position="1"/>
        <end position="36"/>
    </location>
</feature>
<accession>A0AA88DH62</accession>
<sequence length="75" mass="8592">MSQSTPRREGLVEKDELSHQSGEGSGGGWRWSEKARCSKECARLKRGTGEKDDATREQHWRRVRQALSMLCEEES</sequence>
<protein>
    <submittedName>
        <fullName evidence="2">Uncharacterized protein</fullName>
    </submittedName>
</protein>